<dbReference type="PANTHER" id="PTHR30627:SF2">
    <property type="entry name" value="PEPTIDOGLYCAN D,D-TRANSPEPTIDASE MRDA"/>
    <property type="match status" value="1"/>
</dbReference>
<dbReference type="PANTHER" id="PTHR30627">
    <property type="entry name" value="PEPTIDOGLYCAN D,D-TRANSPEPTIDASE"/>
    <property type="match status" value="1"/>
</dbReference>
<evidence type="ECO:0000256" key="5">
    <source>
        <dbReference type="ARBA" id="ARBA00022670"/>
    </source>
</evidence>
<dbReference type="InterPro" id="IPR050515">
    <property type="entry name" value="Beta-lactam/transpept"/>
</dbReference>
<dbReference type="InterPro" id="IPR012338">
    <property type="entry name" value="Beta-lactam/transpept-like"/>
</dbReference>
<organism evidence="16 17">
    <name type="scientific">Candidatus Yanofskybacteria bacterium RIFCSPLOWO2_12_FULL_43_11b</name>
    <dbReference type="NCBI Taxonomy" id="1802710"/>
    <lineage>
        <taxon>Bacteria</taxon>
        <taxon>Candidatus Yanofskyibacteriota</taxon>
    </lineage>
</organism>
<dbReference type="GO" id="GO:0005886">
    <property type="term" value="C:plasma membrane"/>
    <property type="evidence" value="ECO:0007669"/>
    <property type="project" value="UniProtKB-SubCell"/>
</dbReference>
<accession>A0A1F8HAI2</accession>
<dbReference type="Gene3D" id="3.90.1310.10">
    <property type="entry name" value="Penicillin-binding protein 2a (Domain 2)"/>
    <property type="match status" value="1"/>
</dbReference>
<comment type="subcellular location">
    <subcellularLocation>
        <location evidence="2">Cell membrane</location>
    </subcellularLocation>
    <subcellularLocation>
        <location evidence="1">Membrane</location>
        <topology evidence="1">Single-pass membrane protein</topology>
    </subcellularLocation>
</comment>
<dbReference type="InterPro" id="IPR001460">
    <property type="entry name" value="PCN-bd_Tpept"/>
</dbReference>
<dbReference type="InterPro" id="IPR005311">
    <property type="entry name" value="PBP_dimer"/>
</dbReference>
<sequence length="626" mass="69461">MSKKEYKISISGDWVAPEETLLDSGSEYSDLETPISANAFKLIFIAAVILFVAVMALTFKIGIAGHDSFANLALQNKSVNFLIPPPRGIITDRFGKPLVKNLPSFDLLIVSRGIRENQSEDNQNRIAEILKIQPEEFKTFISDGIKTSSIFFAATDLNKDQVLAIKYLNPDGYYIVPNTKRYYLDGHQFSQVAGYVGKVNKNDLKDEYYYSTDIIGRLGAEAQYEEILRGEHGRILFGKEKDENFNKDPVQGNNLVLNIDYDLQKKLYNELYGVLTSAGLSRGAAVIQNPRNGAVLAMVSFPSFDNNIFIKGLSDSQFKNLFESNAKPLFNRVISGLYNPGSTIKPFMGMAALQEGIITSQDTIRDCVSLVVPNPFDKNSPYVFKNWRQDYGLFNLRRAIAQSCNVFFFAIGGGFGNISGLGAEKIAKYLSTGLANVKLGIDMPGEEYGFVPDPDWKLQTRGENWYQGDTYNISVGQGDLLVTPLWLNTYVSAIANGGTLYKPMVAQKTVDERNNDLEVFMQKALAKLPFKDDVIREMKSDMEETVISGTAGTLKDLPVRVGAKTGTAEVVKGKSINSLFTAFAPFENPELNITVLIEGSASNQGLAIRVAHNVLKWYFGEYQQNP</sequence>
<keyword evidence="3" id="KW-1003">Cell membrane</keyword>
<keyword evidence="7" id="KW-0378">Hydrolase</keyword>
<dbReference type="EMBL" id="MGKY01000005">
    <property type="protein sequence ID" value="OGN34180.1"/>
    <property type="molecule type" value="Genomic_DNA"/>
</dbReference>
<keyword evidence="8" id="KW-0133">Cell shape</keyword>
<dbReference type="Gene3D" id="3.30.1390.30">
    <property type="entry name" value="Penicillin-binding protein 2a, domain 3"/>
    <property type="match status" value="1"/>
</dbReference>
<proteinExistence type="predicted"/>
<evidence type="ECO:0000256" key="4">
    <source>
        <dbReference type="ARBA" id="ARBA00022519"/>
    </source>
</evidence>
<keyword evidence="4" id="KW-0997">Cell inner membrane</keyword>
<evidence type="ECO:0000256" key="8">
    <source>
        <dbReference type="ARBA" id="ARBA00022960"/>
    </source>
</evidence>
<name>A0A1F8HAI2_9BACT</name>
<feature type="transmembrane region" description="Helical" evidence="13">
    <location>
        <begin position="42"/>
        <end position="63"/>
    </location>
</feature>
<dbReference type="Proteomes" id="UP000177745">
    <property type="component" value="Unassembled WGS sequence"/>
</dbReference>
<evidence type="ECO:0000256" key="7">
    <source>
        <dbReference type="ARBA" id="ARBA00022801"/>
    </source>
</evidence>
<evidence type="ECO:0000256" key="3">
    <source>
        <dbReference type="ARBA" id="ARBA00022475"/>
    </source>
</evidence>
<evidence type="ECO:0000259" key="14">
    <source>
        <dbReference type="Pfam" id="PF00905"/>
    </source>
</evidence>
<dbReference type="GO" id="GO:0009002">
    <property type="term" value="F:serine-type D-Ala-D-Ala carboxypeptidase activity"/>
    <property type="evidence" value="ECO:0007669"/>
    <property type="project" value="InterPro"/>
</dbReference>
<keyword evidence="12" id="KW-0961">Cell wall biogenesis/degradation</keyword>
<keyword evidence="6 13" id="KW-0812">Transmembrane</keyword>
<comment type="caution">
    <text evidence="16">The sequence shown here is derived from an EMBL/GenBank/DDBJ whole genome shotgun (WGS) entry which is preliminary data.</text>
</comment>
<evidence type="ECO:0000313" key="16">
    <source>
        <dbReference type="EMBL" id="OGN34180.1"/>
    </source>
</evidence>
<evidence type="ECO:0000256" key="9">
    <source>
        <dbReference type="ARBA" id="ARBA00022984"/>
    </source>
</evidence>
<evidence type="ECO:0000313" key="17">
    <source>
        <dbReference type="Proteomes" id="UP000177745"/>
    </source>
</evidence>
<dbReference type="SUPFAM" id="SSF56519">
    <property type="entry name" value="Penicillin binding protein dimerisation domain"/>
    <property type="match status" value="1"/>
</dbReference>
<dbReference type="InterPro" id="IPR036138">
    <property type="entry name" value="PBP_dimer_sf"/>
</dbReference>
<keyword evidence="9" id="KW-0573">Peptidoglycan synthesis</keyword>
<protein>
    <submittedName>
        <fullName evidence="16">Penicillin-binding protein 2</fullName>
    </submittedName>
</protein>
<feature type="domain" description="Penicillin-binding protein transpeptidase" evidence="14">
    <location>
        <begin position="283"/>
        <end position="610"/>
    </location>
</feature>
<dbReference type="GO" id="GO:0008658">
    <property type="term" value="F:penicillin binding"/>
    <property type="evidence" value="ECO:0007669"/>
    <property type="project" value="InterPro"/>
</dbReference>
<keyword evidence="11 13" id="KW-0472">Membrane</keyword>
<dbReference type="AlphaFoldDB" id="A0A1F8HAI2"/>
<gene>
    <name evidence="16" type="ORF">A3G51_03100</name>
</gene>
<dbReference type="SUPFAM" id="SSF56601">
    <property type="entry name" value="beta-lactamase/transpeptidase-like"/>
    <property type="match status" value="1"/>
</dbReference>
<dbReference type="InterPro" id="IPR017790">
    <property type="entry name" value="Penicillin-binding_protein_2"/>
</dbReference>
<evidence type="ECO:0000256" key="1">
    <source>
        <dbReference type="ARBA" id="ARBA00004167"/>
    </source>
</evidence>
<evidence type="ECO:0000256" key="2">
    <source>
        <dbReference type="ARBA" id="ARBA00004236"/>
    </source>
</evidence>
<dbReference type="Gene3D" id="3.40.710.10">
    <property type="entry name" value="DD-peptidase/beta-lactamase superfamily"/>
    <property type="match status" value="1"/>
</dbReference>
<evidence type="ECO:0000256" key="12">
    <source>
        <dbReference type="ARBA" id="ARBA00023316"/>
    </source>
</evidence>
<evidence type="ECO:0000256" key="13">
    <source>
        <dbReference type="SAM" id="Phobius"/>
    </source>
</evidence>
<dbReference type="GO" id="GO:0009252">
    <property type="term" value="P:peptidoglycan biosynthetic process"/>
    <property type="evidence" value="ECO:0007669"/>
    <property type="project" value="UniProtKB-KW"/>
</dbReference>
<dbReference type="GO" id="GO:0071555">
    <property type="term" value="P:cell wall organization"/>
    <property type="evidence" value="ECO:0007669"/>
    <property type="project" value="UniProtKB-KW"/>
</dbReference>
<evidence type="ECO:0000256" key="6">
    <source>
        <dbReference type="ARBA" id="ARBA00022692"/>
    </source>
</evidence>
<evidence type="ECO:0000256" key="10">
    <source>
        <dbReference type="ARBA" id="ARBA00022989"/>
    </source>
</evidence>
<dbReference type="GO" id="GO:0071972">
    <property type="term" value="F:peptidoglycan L,D-transpeptidase activity"/>
    <property type="evidence" value="ECO:0007669"/>
    <property type="project" value="TreeGrafter"/>
</dbReference>
<dbReference type="GO" id="GO:0006508">
    <property type="term" value="P:proteolysis"/>
    <property type="evidence" value="ECO:0007669"/>
    <property type="project" value="UniProtKB-KW"/>
</dbReference>
<evidence type="ECO:0000256" key="11">
    <source>
        <dbReference type="ARBA" id="ARBA00023136"/>
    </source>
</evidence>
<dbReference type="Pfam" id="PF00905">
    <property type="entry name" value="Transpeptidase"/>
    <property type="match status" value="1"/>
</dbReference>
<dbReference type="GO" id="GO:0008360">
    <property type="term" value="P:regulation of cell shape"/>
    <property type="evidence" value="ECO:0007669"/>
    <property type="project" value="UniProtKB-KW"/>
</dbReference>
<evidence type="ECO:0000259" key="15">
    <source>
        <dbReference type="Pfam" id="PF03717"/>
    </source>
</evidence>
<feature type="domain" description="Penicillin-binding protein dimerisation" evidence="15">
    <location>
        <begin position="83"/>
        <end position="235"/>
    </location>
</feature>
<reference evidence="16 17" key="1">
    <citation type="journal article" date="2016" name="Nat. Commun.">
        <title>Thousands of microbial genomes shed light on interconnected biogeochemical processes in an aquifer system.</title>
        <authorList>
            <person name="Anantharaman K."/>
            <person name="Brown C.T."/>
            <person name="Hug L.A."/>
            <person name="Sharon I."/>
            <person name="Castelle C.J."/>
            <person name="Probst A.J."/>
            <person name="Thomas B.C."/>
            <person name="Singh A."/>
            <person name="Wilkins M.J."/>
            <person name="Karaoz U."/>
            <person name="Brodie E.L."/>
            <person name="Williams K.H."/>
            <person name="Hubbard S.S."/>
            <person name="Banfield J.F."/>
        </authorList>
    </citation>
    <scope>NUCLEOTIDE SEQUENCE [LARGE SCALE GENOMIC DNA]</scope>
</reference>
<dbReference type="NCBIfam" id="TIGR03423">
    <property type="entry name" value="pbp2_mrdA"/>
    <property type="match status" value="1"/>
</dbReference>
<keyword evidence="10 13" id="KW-1133">Transmembrane helix</keyword>
<keyword evidence="5" id="KW-0645">Protease</keyword>
<dbReference type="Pfam" id="PF03717">
    <property type="entry name" value="PBP_dimer"/>
    <property type="match status" value="1"/>
</dbReference>